<proteinExistence type="predicted"/>
<accession>R0FT46</accession>
<evidence type="ECO:0000313" key="2">
    <source>
        <dbReference type="EMBL" id="EOA25616.1"/>
    </source>
</evidence>
<gene>
    <name evidence="2" type="ORF">CARUB_v10018964mg</name>
</gene>
<feature type="region of interest" description="Disordered" evidence="1">
    <location>
        <begin position="1"/>
        <end position="20"/>
    </location>
</feature>
<protein>
    <submittedName>
        <fullName evidence="2">Uncharacterized protein</fullName>
    </submittedName>
</protein>
<keyword evidence="3" id="KW-1185">Reference proteome</keyword>
<dbReference type="AlphaFoldDB" id="R0FT46"/>
<name>R0FT46_9BRAS</name>
<organism evidence="2 3">
    <name type="scientific">Capsella rubella</name>
    <dbReference type="NCBI Taxonomy" id="81985"/>
    <lineage>
        <taxon>Eukaryota</taxon>
        <taxon>Viridiplantae</taxon>
        <taxon>Streptophyta</taxon>
        <taxon>Embryophyta</taxon>
        <taxon>Tracheophyta</taxon>
        <taxon>Spermatophyta</taxon>
        <taxon>Magnoliopsida</taxon>
        <taxon>eudicotyledons</taxon>
        <taxon>Gunneridae</taxon>
        <taxon>Pentapetalae</taxon>
        <taxon>rosids</taxon>
        <taxon>malvids</taxon>
        <taxon>Brassicales</taxon>
        <taxon>Brassicaceae</taxon>
        <taxon>Camelineae</taxon>
        <taxon>Capsella</taxon>
    </lineage>
</organism>
<dbReference type="Proteomes" id="UP000029121">
    <property type="component" value="Unassembled WGS sequence"/>
</dbReference>
<evidence type="ECO:0000256" key="1">
    <source>
        <dbReference type="SAM" id="MobiDB-lite"/>
    </source>
</evidence>
<evidence type="ECO:0000313" key="3">
    <source>
        <dbReference type="Proteomes" id="UP000029121"/>
    </source>
</evidence>
<dbReference type="KEGG" id="crb:17886585"/>
<dbReference type="OrthoDB" id="1033413at2759"/>
<sequence length="72" mass="8356">MELPSPYCSKREEEQTIPPKRGQIKITIARDLLRSVTSKTPLPRRGQIKIMIARDLVRSWNTKEHQERTQGG</sequence>
<dbReference type="EMBL" id="KB870809">
    <property type="protein sequence ID" value="EOA25616.1"/>
    <property type="molecule type" value="Genomic_DNA"/>
</dbReference>
<reference evidence="3" key="1">
    <citation type="journal article" date="2013" name="Nat. Genet.">
        <title>The Capsella rubella genome and the genomic consequences of rapid mating system evolution.</title>
        <authorList>
            <person name="Slotte T."/>
            <person name="Hazzouri K.M."/>
            <person name="Agren J.A."/>
            <person name="Koenig D."/>
            <person name="Maumus F."/>
            <person name="Guo Y.L."/>
            <person name="Steige K."/>
            <person name="Platts A.E."/>
            <person name="Escobar J.S."/>
            <person name="Newman L.K."/>
            <person name="Wang W."/>
            <person name="Mandakova T."/>
            <person name="Vello E."/>
            <person name="Smith L.M."/>
            <person name="Henz S.R."/>
            <person name="Steffen J."/>
            <person name="Takuno S."/>
            <person name="Brandvain Y."/>
            <person name="Coop G."/>
            <person name="Andolfatto P."/>
            <person name="Hu T.T."/>
            <person name="Blanchette M."/>
            <person name="Clark R.M."/>
            <person name="Quesneville H."/>
            <person name="Nordborg M."/>
            <person name="Gaut B.S."/>
            <person name="Lysak M.A."/>
            <person name="Jenkins J."/>
            <person name="Grimwood J."/>
            <person name="Chapman J."/>
            <person name="Prochnik S."/>
            <person name="Shu S."/>
            <person name="Rokhsar D."/>
            <person name="Schmutz J."/>
            <person name="Weigel D."/>
            <person name="Wright S.I."/>
        </authorList>
    </citation>
    <scope>NUCLEOTIDE SEQUENCE [LARGE SCALE GENOMIC DNA]</scope>
    <source>
        <strain evidence="3">cv. Monte Gargano</strain>
    </source>
</reference>